<dbReference type="Proteomes" id="UP001367676">
    <property type="component" value="Unassembled WGS sequence"/>
</dbReference>
<organism evidence="1 2">
    <name type="scientific">Parthenolecanium corni</name>
    <dbReference type="NCBI Taxonomy" id="536013"/>
    <lineage>
        <taxon>Eukaryota</taxon>
        <taxon>Metazoa</taxon>
        <taxon>Ecdysozoa</taxon>
        <taxon>Arthropoda</taxon>
        <taxon>Hexapoda</taxon>
        <taxon>Insecta</taxon>
        <taxon>Pterygota</taxon>
        <taxon>Neoptera</taxon>
        <taxon>Paraneoptera</taxon>
        <taxon>Hemiptera</taxon>
        <taxon>Sternorrhyncha</taxon>
        <taxon>Coccoidea</taxon>
        <taxon>Coccidae</taxon>
        <taxon>Parthenolecanium</taxon>
    </lineage>
</organism>
<dbReference type="EMBL" id="JBBCAQ010000003">
    <property type="protein sequence ID" value="KAK7604480.1"/>
    <property type="molecule type" value="Genomic_DNA"/>
</dbReference>
<evidence type="ECO:0000313" key="2">
    <source>
        <dbReference type="Proteomes" id="UP001367676"/>
    </source>
</evidence>
<accession>A0AAN9TX25</accession>
<proteinExistence type="predicted"/>
<evidence type="ECO:0000313" key="1">
    <source>
        <dbReference type="EMBL" id="KAK7604480.1"/>
    </source>
</evidence>
<dbReference type="PANTHER" id="PTHR21530">
    <property type="entry name" value="PHEROMONE SHUTDOWN PROTEIN"/>
    <property type="match status" value="1"/>
</dbReference>
<sequence>MSSQIIKWDTLYLGKECVHVVYIANTTIIYLLGTNHISEYSARIARKLILNVDPDVVTVELCRRRLEDANRFGGDPNFGKRYQLLEQIPKYLRKKAAAEMIRLRLTTMAMEYCEKFPGARRSAAAKATSSSTTEHRLSRFTLKWRGYRVQPVQVCEMRIAGDIFAPFRDKIWHLQSNQSNVLYSSEVRYKIVMADLPIERTYARLVSVLGDDEKRTIRQYEHNFVELFLKNKTGIMGRIWRTNSAIADVVIGERNRYLAYETLKATQAAPTTRDTAKPVQVVGLVGRRHVDGIIKLWKSDYMQKWLANNKLLAQRNW</sequence>
<comment type="caution">
    <text evidence="1">The sequence shown here is derived from an EMBL/GenBank/DDBJ whole genome shotgun (WGS) entry which is preliminary data.</text>
</comment>
<protein>
    <recommendedName>
        <fullName evidence="3">TraB domain-containing protein</fullName>
    </recommendedName>
</protein>
<name>A0AAN9TX25_9HEMI</name>
<reference evidence="1 2" key="1">
    <citation type="submission" date="2024-03" db="EMBL/GenBank/DDBJ databases">
        <title>Adaptation during the transition from Ophiocordyceps entomopathogen to insect associate is accompanied by gene loss and intensified selection.</title>
        <authorList>
            <person name="Ward C.M."/>
            <person name="Onetto C.A."/>
            <person name="Borneman A.R."/>
        </authorList>
    </citation>
    <scope>NUCLEOTIDE SEQUENCE [LARGE SCALE GENOMIC DNA]</scope>
    <source>
        <strain evidence="1">AWRI1</strain>
        <tissue evidence="1">Single Adult Female</tissue>
    </source>
</reference>
<dbReference type="InterPro" id="IPR046345">
    <property type="entry name" value="TraB_PrgY-like"/>
</dbReference>
<evidence type="ECO:0008006" key="3">
    <source>
        <dbReference type="Google" id="ProtNLM"/>
    </source>
</evidence>
<dbReference type="AlphaFoldDB" id="A0AAN9TX25"/>
<keyword evidence="2" id="KW-1185">Reference proteome</keyword>
<dbReference type="PANTHER" id="PTHR21530:SF7">
    <property type="entry name" value="TRAB DOMAIN-CONTAINING PROTEIN"/>
    <property type="match status" value="1"/>
</dbReference>
<gene>
    <name evidence="1" type="ORF">V9T40_005666</name>
</gene>